<dbReference type="AlphaFoldDB" id="A0A0F8AYT4"/>
<dbReference type="InterPro" id="IPR052703">
    <property type="entry name" value="Aromatic_CoA_ox/epox"/>
</dbReference>
<dbReference type="Gene3D" id="1.20.1260.10">
    <property type="match status" value="1"/>
</dbReference>
<dbReference type="InterPro" id="IPR011882">
    <property type="entry name" value="PaaC"/>
</dbReference>
<evidence type="ECO:0000313" key="1">
    <source>
        <dbReference type="EMBL" id="KKF40095.1"/>
    </source>
</evidence>
<proteinExistence type="predicted"/>
<dbReference type="EMBL" id="JNFH02000002">
    <property type="protein sequence ID" value="KKF40095.1"/>
    <property type="molecule type" value="Genomic_DNA"/>
</dbReference>
<reference evidence="1 2" key="1">
    <citation type="journal article" date="2015" name="Genome Announc.">
        <title>Draft genome sequence of a Halorubrum H3 strain isolated from the burlinskoye salt lake (Altai Krai, Russia).</title>
        <authorList>
            <person name="Rozanov A.S."/>
            <person name="Bryanskaya A.V."/>
            <person name="Malup T.K."/>
            <person name="Kotenko A.V."/>
            <person name="Peltek S.E."/>
        </authorList>
    </citation>
    <scope>NUCLEOTIDE SEQUENCE [LARGE SCALE GENOMIC DNA]</scope>
    <source>
        <strain evidence="1 2">H3</strain>
    </source>
</reference>
<comment type="caution">
    <text evidence="1">The sequence shown here is derived from an EMBL/GenBank/DDBJ whole genome shotgun (WGS) entry which is preliminary data.</text>
</comment>
<gene>
    <name evidence="1" type="ORF">FK85_23385</name>
</gene>
<dbReference type="Proteomes" id="UP000053331">
    <property type="component" value="Unassembled WGS sequence"/>
</dbReference>
<dbReference type="RefSeq" id="WP_050022989.1">
    <property type="nucleotide sequence ID" value="NZ_JNFH02000002.1"/>
</dbReference>
<accession>A0A0F8AYT4</accession>
<dbReference type="InterPro" id="IPR012347">
    <property type="entry name" value="Ferritin-like"/>
</dbReference>
<keyword evidence="2" id="KW-1185">Reference proteome</keyword>
<sequence length="277" mass="31667">MSATDADLGRPEDLSERERKAVEAQLFRLADDEYVQAERYTFWQVRSPTLESDLAISNNAQDELGHARLWYDAIQQLGYSEEDLLWESDPSDFQHATFVELPFEEGQWANAIVRAYLYDVAEDIRLAAVEDSSYRVIRERASRAQGEEGYHVEHARSWLERLAADADASERAQEAIDELYPYALTLFEPVGAVESDIVELGIRTQTLDEMRTEWENRIVDTLSELGFSVPTDADVASPIGRDNEHTDAWHSLHEEMTSEYRDLGRDSATVIMDPEDE</sequence>
<dbReference type="Pfam" id="PF05138">
    <property type="entry name" value="PaaA_PaaC"/>
    <property type="match status" value="1"/>
</dbReference>
<evidence type="ECO:0000313" key="2">
    <source>
        <dbReference type="Proteomes" id="UP000053331"/>
    </source>
</evidence>
<dbReference type="OrthoDB" id="304275at2157"/>
<name>A0A0F8AYT4_9EURY</name>
<dbReference type="PANTHER" id="PTHR30458">
    <property type="entry name" value="PHENYLACETIC ACID DEGRADATION PROTEIN PAA"/>
    <property type="match status" value="1"/>
</dbReference>
<protein>
    <submittedName>
        <fullName evidence="1">Phenylacetic acid degradation protein PaaC</fullName>
    </submittedName>
</protein>
<dbReference type="GO" id="GO:0010124">
    <property type="term" value="P:phenylacetate catabolic process"/>
    <property type="evidence" value="ECO:0007669"/>
    <property type="project" value="InterPro"/>
</dbReference>
<dbReference type="SUPFAM" id="SSF47240">
    <property type="entry name" value="Ferritin-like"/>
    <property type="match status" value="1"/>
</dbReference>
<dbReference type="NCBIfam" id="TIGR02158">
    <property type="entry name" value="PA_CoA_Oxy3"/>
    <property type="match status" value="1"/>
</dbReference>
<dbReference type="InterPro" id="IPR009078">
    <property type="entry name" value="Ferritin-like_SF"/>
</dbReference>
<dbReference type="GO" id="GO:0005829">
    <property type="term" value="C:cytosol"/>
    <property type="evidence" value="ECO:0007669"/>
    <property type="project" value="TreeGrafter"/>
</dbReference>
<organism evidence="1 2">
    <name type="scientific">Halorubrum saccharovorum</name>
    <dbReference type="NCBI Taxonomy" id="2248"/>
    <lineage>
        <taxon>Archaea</taxon>
        <taxon>Methanobacteriati</taxon>
        <taxon>Methanobacteriota</taxon>
        <taxon>Stenosarchaea group</taxon>
        <taxon>Halobacteria</taxon>
        <taxon>Halobacteriales</taxon>
        <taxon>Haloferacaceae</taxon>
        <taxon>Halorubrum</taxon>
    </lineage>
</organism>
<dbReference type="InterPro" id="IPR007814">
    <property type="entry name" value="PaaA_PaaC"/>
</dbReference>
<dbReference type="PANTHER" id="PTHR30458:SF0">
    <property type="entry name" value="1,2-PHENYLACETYL-COA EPOXIDASE, SUBUNIT C"/>
    <property type="match status" value="1"/>
</dbReference>